<evidence type="ECO:0000256" key="4">
    <source>
        <dbReference type="ARBA" id="ARBA00022729"/>
    </source>
</evidence>
<evidence type="ECO:0000256" key="2">
    <source>
        <dbReference type="ARBA" id="ARBA00004833"/>
    </source>
</evidence>
<dbReference type="Pfam" id="PF21365">
    <property type="entry name" value="Glyco_hydro_31_3rd"/>
    <property type="match status" value="1"/>
</dbReference>
<evidence type="ECO:0000256" key="10">
    <source>
        <dbReference type="RuleBase" id="RU361185"/>
    </source>
</evidence>
<dbReference type="Pfam" id="PF13802">
    <property type="entry name" value="Gal_mutarotas_2"/>
    <property type="match status" value="1"/>
</dbReference>
<dbReference type="GO" id="GO:0017177">
    <property type="term" value="C:glucosidase II complex"/>
    <property type="evidence" value="ECO:0007669"/>
    <property type="project" value="TreeGrafter"/>
</dbReference>
<keyword evidence="7" id="KW-0325">Glycoprotein</keyword>
<evidence type="ECO:0000313" key="15">
    <source>
        <dbReference type="EMBL" id="QBM90914.1"/>
    </source>
</evidence>
<comment type="similarity">
    <text evidence="3 10">Belongs to the glycosyl hydrolase 31 family.</text>
</comment>
<accession>A0A4P6XXT6</accession>
<dbReference type="SUPFAM" id="SSF74650">
    <property type="entry name" value="Galactose mutarotase-like"/>
    <property type="match status" value="1"/>
</dbReference>
<evidence type="ECO:0000259" key="13">
    <source>
        <dbReference type="Pfam" id="PF13802"/>
    </source>
</evidence>
<dbReference type="GO" id="GO:0005975">
    <property type="term" value="P:carbohydrate metabolic process"/>
    <property type="evidence" value="ECO:0007669"/>
    <property type="project" value="InterPro"/>
</dbReference>
<comment type="subcellular location">
    <subcellularLocation>
        <location evidence="1">Endoplasmic reticulum</location>
    </subcellularLocation>
</comment>
<dbReference type="CDD" id="cd14752">
    <property type="entry name" value="GH31_N"/>
    <property type="match status" value="1"/>
</dbReference>
<dbReference type="Gene3D" id="2.60.40.1180">
    <property type="entry name" value="Golgi alpha-mannosidase II"/>
    <property type="match status" value="2"/>
</dbReference>
<dbReference type="GO" id="GO:0030246">
    <property type="term" value="F:carbohydrate binding"/>
    <property type="evidence" value="ECO:0007669"/>
    <property type="project" value="InterPro"/>
</dbReference>
<evidence type="ECO:0000256" key="5">
    <source>
        <dbReference type="ARBA" id="ARBA00022801"/>
    </source>
</evidence>
<dbReference type="CDD" id="cd06603">
    <property type="entry name" value="GH31_GANC_GANAB_alpha"/>
    <property type="match status" value="1"/>
</dbReference>
<evidence type="ECO:0000256" key="9">
    <source>
        <dbReference type="ARBA" id="ARBA00042895"/>
    </source>
</evidence>
<keyword evidence="4 11" id="KW-0732">Signal</keyword>
<evidence type="ECO:0000256" key="7">
    <source>
        <dbReference type="ARBA" id="ARBA00023180"/>
    </source>
</evidence>
<dbReference type="InterPro" id="IPR025887">
    <property type="entry name" value="Glyco_hydro_31_N_dom"/>
</dbReference>
<feature type="domain" description="Glycosyl hydrolase family 31 C-terminal" evidence="14">
    <location>
        <begin position="692"/>
        <end position="784"/>
    </location>
</feature>
<dbReference type="PANTHER" id="PTHR22762">
    <property type="entry name" value="ALPHA-GLUCOSIDASE"/>
    <property type="match status" value="1"/>
</dbReference>
<dbReference type="PANTHER" id="PTHR22762:SF54">
    <property type="entry name" value="BCDNA.GH04962"/>
    <property type="match status" value="1"/>
</dbReference>
<evidence type="ECO:0000256" key="11">
    <source>
        <dbReference type="SAM" id="SignalP"/>
    </source>
</evidence>
<proteinExistence type="inferred from homology"/>
<organism evidence="15 16">
    <name type="scientific">Metschnikowia aff. pulcherrima</name>
    <dbReference type="NCBI Taxonomy" id="2163413"/>
    <lineage>
        <taxon>Eukaryota</taxon>
        <taxon>Fungi</taxon>
        <taxon>Dikarya</taxon>
        <taxon>Ascomycota</taxon>
        <taxon>Saccharomycotina</taxon>
        <taxon>Pichiomycetes</taxon>
        <taxon>Metschnikowiaceae</taxon>
        <taxon>Metschnikowia</taxon>
    </lineage>
</organism>
<dbReference type="EMBL" id="CP034461">
    <property type="protein sequence ID" value="QBM90914.1"/>
    <property type="molecule type" value="Genomic_DNA"/>
</dbReference>
<comment type="pathway">
    <text evidence="2">Glycan metabolism; N-glycan metabolism.</text>
</comment>
<dbReference type="Proteomes" id="UP000292447">
    <property type="component" value="Chromosome VI"/>
</dbReference>
<dbReference type="AlphaFoldDB" id="A0A4P6XXT6"/>
<dbReference type="Pfam" id="PF01055">
    <property type="entry name" value="Glyco_hydro_31_2nd"/>
    <property type="match status" value="1"/>
</dbReference>
<evidence type="ECO:0000256" key="3">
    <source>
        <dbReference type="ARBA" id="ARBA00007806"/>
    </source>
</evidence>
<keyword evidence="6" id="KW-0256">Endoplasmic reticulum</keyword>
<feature type="signal peptide" evidence="11">
    <location>
        <begin position="1"/>
        <end position="19"/>
    </location>
</feature>
<keyword evidence="8 10" id="KW-0326">Glycosidase</keyword>
<sequence length="931" mass="105311">MRLLLLLWALALLLASAEAVKEYLFKDCRQSGFCRRNRHYASQIAQNGAVPPYTIDKSTITIGDNQILGMVRKTLPKKGHVDFPWQISVLEGDSLRLKIDEDRSAIPVEKLDKNRYAGAIDAAFGSLPESKTVKVDKNNASFGSDEFTYLFGPNLMYTVKVQYSPVKFTIYKDSRPEIVINENSFLNIEHFRSERENHAHINPDLETDFDMFRDSFNDAKNDAKPFGPEAVAVDVELSGFKHVYGIPEHADSLSLKDTTRSNWPYRLFNVDIFEYETDSRMPMYGAIPLLVGVKPDAAVGVFWANSADTFVDIKKADSVNAHWISENGVFDMVIILGDAPADINHKFGLLTGFAALPQEFALGYHQCRWNYNDVEDVLDINAQMDEHLFPYDTIWLDIEYADKKQYFTWNPATFGEKDAMLRELDATGRNLVVIIDPHLKTGYEVSDYVDTHKIGIKAPGNSTYKGHCWPGESLWIDSMSPLAQAYWDTLFALSKGLFLDTHTNVHLWNDMNEPSVFNGPETSSPRDNVHYGDIEHRSVHNLWGKTFHELTFNSLTKRLASTNRQRPFILTRSYFAGSQRTAAMWTGDNMATWEYLQASVPMVLTSNVVNMPFAGADVGGFFGDPSKELLTRWYQTGIWYPFFRAHAHIDSRRREPWVPGDPYLAIMRDAVRLRYALLPTLYTLFHETSTTGLPVWRPMFYEYPQDESTYAIEDQFFLGSSGVLVRPVTEEGTDEVSVYIPPGEVFYDYTNGNFVNHPKLSQNGVIEKEVALADIPIFVRGGSIFAKKDRYRRSTRLMRNDPFSLVVAFGKDNSANGKLYIDDGESYGYTQGKYVEVSFEAKEGHLITGVSATGDNNYADSLSGIKVERITVVGSSVKDAENIIIAQNGRKWESDFKIRGDVIEVLNPGINVVDEWSVAISGPNQDLHDEL</sequence>
<keyword evidence="5 10" id="KW-0378">Hydrolase</keyword>
<name>A0A4P6XXT6_9ASCO</name>
<dbReference type="InterPro" id="IPR000322">
    <property type="entry name" value="Glyco_hydro_31_TIM"/>
</dbReference>
<feature type="domain" description="Glycoside hydrolase family 31 TIM barrel" evidence="12">
    <location>
        <begin position="355"/>
        <end position="684"/>
    </location>
</feature>
<feature type="domain" description="Glycoside hydrolase family 31 N-terminal" evidence="13">
    <location>
        <begin position="85"/>
        <end position="312"/>
    </location>
</feature>
<dbReference type="Gene3D" id="3.20.20.80">
    <property type="entry name" value="Glycosidases"/>
    <property type="match status" value="2"/>
</dbReference>
<feature type="chain" id="PRO_5020330518" description="Glucosidase II subunit alpha" evidence="11">
    <location>
        <begin position="20"/>
        <end position="931"/>
    </location>
</feature>
<dbReference type="GO" id="GO:0006491">
    <property type="term" value="P:N-glycan processing"/>
    <property type="evidence" value="ECO:0007669"/>
    <property type="project" value="TreeGrafter"/>
</dbReference>
<evidence type="ECO:0000256" key="1">
    <source>
        <dbReference type="ARBA" id="ARBA00004240"/>
    </source>
</evidence>
<dbReference type="GO" id="GO:0090599">
    <property type="term" value="F:alpha-glucosidase activity"/>
    <property type="evidence" value="ECO:0007669"/>
    <property type="project" value="TreeGrafter"/>
</dbReference>
<dbReference type="SUPFAM" id="SSF51011">
    <property type="entry name" value="Glycosyl hydrolase domain"/>
    <property type="match status" value="1"/>
</dbReference>
<evidence type="ECO:0000256" key="8">
    <source>
        <dbReference type="ARBA" id="ARBA00023295"/>
    </source>
</evidence>
<dbReference type="InterPro" id="IPR017853">
    <property type="entry name" value="GH"/>
</dbReference>
<protein>
    <recommendedName>
        <fullName evidence="9">Glucosidase II subunit alpha</fullName>
    </recommendedName>
</protein>
<dbReference type="InterPro" id="IPR011013">
    <property type="entry name" value="Gal_mutarotase_sf_dom"/>
</dbReference>
<dbReference type="InterPro" id="IPR048395">
    <property type="entry name" value="Glyco_hydro_31_C"/>
</dbReference>
<dbReference type="InterPro" id="IPR013780">
    <property type="entry name" value="Glyco_hydro_b"/>
</dbReference>
<dbReference type="Gene3D" id="2.60.40.1760">
    <property type="entry name" value="glycosyl hydrolase (family 31)"/>
    <property type="match status" value="1"/>
</dbReference>
<evidence type="ECO:0000259" key="12">
    <source>
        <dbReference type="Pfam" id="PF01055"/>
    </source>
</evidence>
<reference evidence="16" key="1">
    <citation type="submission" date="2019-03" db="EMBL/GenBank/DDBJ databases">
        <title>Snf2 controls pulcherriminic acid biosynthesis and connects pigmentation and antifungal activity of the yeast Metschnikowia pulcherrima.</title>
        <authorList>
            <person name="Gore-Lloyd D."/>
            <person name="Sumann I."/>
            <person name="Brachmann A.O."/>
            <person name="Schneeberger K."/>
            <person name="Ortiz-Merino R.A."/>
            <person name="Moreno-Beltran M."/>
            <person name="Schlaefli M."/>
            <person name="Kirner P."/>
            <person name="Santos Kron A."/>
            <person name="Wolfe K.H."/>
            <person name="Piel J."/>
            <person name="Ahrens C.H."/>
            <person name="Henk D."/>
            <person name="Freimoser F.M."/>
        </authorList>
    </citation>
    <scope>NUCLEOTIDE SEQUENCE [LARGE SCALE GENOMIC DNA]</scope>
    <source>
        <strain evidence="16">APC 1.2</strain>
    </source>
</reference>
<keyword evidence="16" id="KW-1185">Reference proteome</keyword>
<evidence type="ECO:0000259" key="14">
    <source>
        <dbReference type="Pfam" id="PF21365"/>
    </source>
</evidence>
<gene>
    <name evidence="15" type="primary">MPUL0F05020</name>
    <name evidence="15" type="ORF">METSCH_F05020</name>
</gene>
<evidence type="ECO:0000313" key="16">
    <source>
        <dbReference type="Proteomes" id="UP000292447"/>
    </source>
</evidence>
<dbReference type="STRING" id="2163413.A0A4P6XXT6"/>
<dbReference type="SUPFAM" id="SSF51445">
    <property type="entry name" value="(Trans)glycosidases"/>
    <property type="match status" value="1"/>
</dbReference>
<evidence type="ECO:0000256" key="6">
    <source>
        <dbReference type="ARBA" id="ARBA00022824"/>
    </source>
</evidence>